<dbReference type="PANTHER" id="PTHR42895:SF1">
    <property type="entry name" value="IRON-SULFUR CLUSTER PROTEIN"/>
    <property type="match status" value="1"/>
</dbReference>
<proteinExistence type="predicted"/>
<dbReference type="InterPro" id="IPR041414">
    <property type="entry name" value="Raco-like_middle"/>
</dbReference>
<dbReference type="InterPro" id="IPR042259">
    <property type="entry name" value="Raco-like_middle_sf"/>
</dbReference>
<dbReference type="Pfam" id="PF17651">
    <property type="entry name" value="Raco_middle"/>
    <property type="match status" value="1"/>
</dbReference>
<dbReference type="Proteomes" id="UP000886101">
    <property type="component" value="Unassembled WGS sequence"/>
</dbReference>
<dbReference type="Pfam" id="PF17650">
    <property type="entry name" value="RACo_linker"/>
    <property type="match status" value="1"/>
</dbReference>
<evidence type="ECO:0000259" key="1">
    <source>
        <dbReference type="Pfam" id="PF14574"/>
    </source>
</evidence>
<feature type="domain" description="RACo linker region" evidence="2">
    <location>
        <begin position="3"/>
        <end position="81"/>
    </location>
</feature>
<accession>A0A7V5NYS8</accession>
<reference evidence="4" key="1">
    <citation type="journal article" date="2020" name="mSystems">
        <title>Genome- and Community-Level Interaction Insights into Carbon Utilization and Element Cycling Functions of Hydrothermarchaeota in Hydrothermal Sediment.</title>
        <authorList>
            <person name="Zhou Z."/>
            <person name="Liu Y."/>
            <person name="Xu W."/>
            <person name="Pan J."/>
            <person name="Luo Z.H."/>
            <person name="Li M."/>
        </authorList>
    </citation>
    <scope>NUCLEOTIDE SEQUENCE [LARGE SCALE GENOMIC DNA]</scope>
    <source>
        <strain evidence="4">HyVt-533</strain>
    </source>
</reference>
<evidence type="ECO:0000259" key="3">
    <source>
        <dbReference type="Pfam" id="PF17651"/>
    </source>
</evidence>
<dbReference type="Gene3D" id="3.10.20.880">
    <property type="match status" value="1"/>
</dbReference>
<dbReference type="Pfam" id="PF14574">
    <property type="entry name" value="RACo_C_ter"/>
    <property type="match status" value="1"/>
</dbReference>
<feature type="domain" description="RACo C-terminal" evidence="1">
    <location>
        <begin position="250"/>
        <end position="509"/>
    </location>
</feature>
<dbReference type="AlphaFoldDB" id="A0A7V5NYS8"/>
<protein>
    <submittedName>
        <fullName evidence="4">DUF4445 domain-containing protein</fullName>
    </submittedName>
</protein>
<evidence type="ECO:0000313" key="4">
    <source>
        <dbReference type="EMBL" id="HHI96561.1"/>
    </source>
</evidence>
<dbReference type="InterPro" id="IPR027980">
    <property type="entry name" value="RACo_C"/>
</dbReference>
<organism evidence="4">
    <name type="scientific">Thermodesulfatator atlanticus</name>
    <dbReference type="NCBI Taxonomy" id="501497"/>
    <lineage>
        <taxon>Bacteria</taxon>
        <taxon>Pseudomonadati</taxon>
        <taxon>Thermodesulfobacteriota</taxon>
        <taxon>Thermodesulfobacteria</taxon>
        <taxon>Thermodesulfobacteriales</taxon>
        <taxon>Thermodesulfatatoraceae</taxon>
        <taxon>Thermodesulfatator</taxon>
    </lineage>
</organism>
<dbReference type="InterPro" id="IPR052911">
    <property type="entry name" value="Corrinoid_activation_enz"/>
</dbReference>
<dbReference type="InterPro" id="IPR040506">
    <property type="entry name" value="RACo_linker"/>
</dbReference>
<sequence>MATKPVVQEFLLSLSPPSLDDQRADEARLRQALAEKLEGREPGITLSVLRKLPALLRDSNFKIKARVAYDGRDFVVFDVLPPQDKTPLLGLGVDLGSTGVVLYLYDFLEGKTIRKHSFKNPQIPFGEDILNRLHYADRPQRRKEIHEVTLKALREETRKILSDFPEEALAYVALCGNTTMSHFFLNLETRYLYREPYIPAASWIDTLNLKELALPGHEEGFLFVFPNRGSYFGGDLLAGILAAGLHRREEISILIDVGTNAEVVLGNKEFLLATAGAAGPALEGGILACGMQAAPGAIERVRIDPETLKIELKTIGEEKPRGLCGSGVIDLLAQMFLAGLIDQRGKFLPERWPERFRTINGELAFILVPAEESATGKPIYVTQGEVKSIIRSKGAMYTILTVLCQSIGLDFKDIHRFYIAGSFGNYIDPEMAVLIGMLPDVPLERFVPLGNAAGKGTIEFLKNREAFSELKQILANLTYLEMNVRPEFMQLLTGALFLPHTDLSLFPNVARKVKLLKEH</sequence>
<comment type="caution">
    <text evidence="4">The sequence shown here is derived from an EMBL/GenBank/DDBJ whole genome shotgun (WGS) entry which is preliminary data.</text>
</comment>
<dbReference type="PANTHER" id="PTHR42895">
    <property type="entry name" value="IRON-SULFUR CLUSTER-BINDING PROTEIN-RELATED"/>
    <property type="match status" value="1"/>
</dbReference>
<gene>
    <name evidence="4" type="ORF">ENJ96_01770</name>
</gene>
<feature type="domain" description="RACo-like middle region" evidence="3">
    <location>
        <begin position="89"/>
        <end position="247"/>
    </location>
</feature>
<dbReference type="Gene3D" id="3.30.420.480">
    <property type="entry name" value="Domain of unknown function (DUF4445)"/>
    <property type="match status" value="1"/>
</dbReference>
<evidence type="ECO:0000259" key="2">
    <source>
        <dbReference type="Pfam" id="PF17650"/>
    </source>
</evidence>
<dbReference type="EMBL" id="DROK01000051">
    <property type="protein sequence ID" value="HHI96561.1"/>
    <property type="molecule type" value="Genomic_DNA"/>
</dbReference>
<name>A0A7V5NYS8_9BACT</name>